<accession>A0A024GMY8</accession>
<dbReference type="Gene3D" id="3.40.30.10">
    <property type="entry name" value="Glutaredoxin"/>
    <property type="match status" value="1"/>
</dbReference>
<keyword evidence="3" id="KW-1185">Reference proteome</keyword>
<dbReference type="STRING" id="65357.A0A024GMY8"/>
<dbReference type="InterPro" id="IPR036249">
    <property type="entry name" value="Thioredoxin-like_sf"/>
</dbReference>
<gene>
    <name evidence="2" type="ORF">BN9_092060</name>
</gene>
<evidence type="ECO:0000259" key="1">
    <source>
        <dbReference type="Pfam" id="PF00085"/>
    </source>
</evidence>
<dbReference type="Proteomes" id="UP000053237">
    <property type="component" value="Unassembled WGS sequence"/>
</dbReference>
<dbReference type="InterPro" id="IPR013766">
    <property type="entry name" value="Thioredoxin_domain"/>
</dbReference>
<sequence length="241" mass="27356">MASKFGGGFFNAEAHVEASSRLLEAMHDLQDIHSNDNSTEYQHPVSDAKEIVTQPTATRVIKAALDAEQDFSDEDDRELRELREKRIEQLKAEHIRKQQLLSKGHGEYQEITQDEFLPNVTSSELVVVHFYHNEFERCKIMDQHLGQLSSKHIECKFLKINAEKAPFFVERLNIRVLPTILGFRNGVAFPERIVGFEGLVDDPSASKDSLRALEADKFSTFALAKRLASIGVLNPDQFEDS</sequence>
<evidence type="ECO:0000313" key="3">
    <source>
        <dbReference type="Proteomes" id="UP000053237"/>
    </source>
</evidence>
<dbReference type="InParanoid" id="A0A024GMY8"/>
<dbReference type="PANTHER" id="PTHR21148">
    <property type="entry name" value="THIOREDOXIN DOMAIN-CONTAINING PROTEIN 9"/>
    <property type="match status" value="1"/>
</dbReference>
<feature type="domain" description="Thioredoxin" evidence="1">
    <location>
        <begin position="109"/>
        <end position="191"/>
    </location>
</feature>
<name>A0A024GMY8_9STRA</name>
<proteinExistence type="predicted"/>
<comment type="caution">
    <text evidence="2">The sequence shown here is derived from an EMBL/GenBank/DDBJ whole genome shotgun (WGS) entry which is preliminary data.</text>
</comment>
<dbReference type="SUPFAM" id="SSF52833">
    <property type="entry name" value="Thioredoxin-like"/>
    <property type="match status" value="1"/>
</dbReference>
<dbReference type="Pfam" id="PF00085">
    <property type="entry name" value="Thioredoxin"/>
    <property type="match status" value="1"/>
</dbReference>
<reference evidence="2 3" key="1">
    <citation type="submission" date="2012-05" db="EMBL/GenBank/DDBJ databases">
        <title>Recombination and specialization in a pathogen metapopulation.</title>
        <authorList>
            <person name="Gardiner A."/>
            <person name="Kemen E."/>
            <person name="Schultz-Larsen T."/>
            <person name="MacLean D."/>
            <person name="Van Oosterhout C."/>
            <person name="Jones J.D.G."/>
        </authorList>
    </citation>
    <scope>NUCLEOTIDE SEQUENCE [LARGE SCALE GENOMIC DNA]</scope>
    <source>
        <strain evidence="2 3">Ac Nc2</strain>
    </source>
</reference>
<dbReference type="EMBL" id="CAIX01000206">
    <property type="protein sequence ID" value="CCI48144.1"/>
    <property type="molecule type" value="Genomic_DNA"/>
</dbReference>
<dbReference type="CDD" id="cd02989">
    <property type="entry name" value="Phd_like_TxnDC9"/>
    <property type="match status" value="1"/>
</dbReference>
<protein>
    <recommendedName>
        <fullName evidence="1">Thioredoxin domain-containing protein</fullName>
    </recommendedName>
</protein>
<evidence type="ECO:0000313" key="2">
    <source>
        <dbReference type="EMBL" id="CCI48144.1"/>
    </source>
</evidence>
<organism evidence="2 3">
    <name type="scientific">Albugo candida</name>
    <dbReference type="NCBI Taxonomy" id="65357"/>
    <lineage>
        <taxon>Eukaryota</taxon>
        <taxon>Sar</taxon>
        <taxon>Stramenopiles</taxon>
        <taxon>Oomycota</taxon>
        <taxon>Peronosporomycetes</taxon>
        <taxon>Albuginales</taxon>
        <taxon>Albuginaceae</taxon>
        <taxon>Albugo</taxon>
    </lineage>
</organism>
<dbReference type="OrthoDB" id="10257948at2759"/>
<dbReference type="AlphaFoldDB" id="A0A024GMY8"/>